<sequence>MAALEEASLNAPWAASPSALLTRLDSDVDAGLTATQVEVARRKYGDNSIPEPAPTPLLQLILDQFKDQLVLILLAAAGTSFLLAIFDNDAGAGSESRAQAFVEPGVILAILVANAFVGVMQERNADAAISALRSLAPDSATVIRDAGPPASVPATELVPGDVVLVSVGDKVPADMRLLRLEATTLLADQSVVTGESLSVSKSPSSVSAVDAVLQDKSCILFAGSTITRGRGRALVVGTGSATEMGKIHATLAEESDVSTPLKIKLDEFGALLSKIILVVCVAVWLVNVRNFGAHGGVLRGAVYYFKIAVALAVAAIPEGLPAVVTTCLALGTRAMARRSAIVRHLPSVETLGCTTVICTDKTGTLTTNNQTVVKALVPDGSSLLGGAPDAALNVAEFDISGGTLDPIGEFTLCASHSSATAVSQLGPDPVKCPVTVVATAPVGTVLGEAAAVATLCNDSSLVYRPDGQTWDKLGEGTEVALSVWAEKCGVPDATVNATRSTMDTAHRASVCRDYWAARLRKEATLEFSRDRKSMSVIVSDGASGTQLLVKGAYESVLARCEFVRGAAGKREPLSAAARDQLAAVAMRWAAGGSALRVLALAVREGAPSLEAFDFSDPARFGDYESGLTFVGLVGMLDPPRDGVAQAVAECRSAGIRVIVITGDNLATAVAICRRVGVFAEGDEVGPDQAVTGVEFDRMDEARKQAVTASASLFARVEPTHKLALVERLRRNGEVVAMTGDGVNDAPALQRANIGVAMGSGTAVAREVSDMVLADDNFGTIVAAVSEGRAIYANMKQFVRYLISSNIGEVWCIFLTALLGLPEALIPVQLLWVNLVTDGLPATALSFNPADEHVMTDAPRGLNDPIVTPWLFVRYLLVGTYVGAATVAGFVWWFLWYAGGPQMAFSDLTSYASCVDVPGRSWDCSVFENRGASTVSLSILVVVEMLNALNSLSENESLLSLGPQRNPLLIAAISLSMVLHVAVLYVPAFARIFAVAPLTSGEWAGVMWLSVPVILLDEVLKAITRSTADHAPNGRVPPALAEKKDL</sequence>
<organism evidence="1 2">
    <name type="scientific">Pyropia yezoensis</name>
    <name type="common">Susabi-nori</name>
    <name type="synonym">Porphyra yezoensis</name>
    <dbReference type="NCBI Taxonomy" id="2788"/>
    <lineage>
        <taxon>Eukaryota</taxon>
        <taxon>Rhodophyta</taxon>
        <taxon>Bangiophyceae</taxon>
        <taxon>Bangiales</taxon>
        <taxon>Bangiaceae</taxon>
        <taxon>Pyropia</taxon>
    </lineage>
</organism>
<evidence type="ECO:0000313" key="2">
    <source>
        <dbReference type="Proteomes" id="UP000798662"/>
    </source>
</evidence>
<dbReference type="EMBL" id="CM020619">
    <property type="protein sequence ID" value="KAK1866440.1"/>
    <property type="molecule type" value="Genomic_DNA"/>
</dbReference>
<protein>
    <submittedName>
        <fullName evidence="1">Uncharacterized protein</fullName>
    </submittedName>
</protein>
<name>A0ACC3C8K4_PYRYE</name>
<comment type="caution">
    <text evidence="1">The sequence shown here is derived from an EMBL/GenBank/DDBJ whole genome shotgun (WGS) entry which is preliminary data.</text>
</comment>
<reference evidence="1" key="1">
    <citation type="submission" date="2019-11" db="EMBL/GenBank/DDBJ databases">
        <title>Nori genome reveals adaptations in red seaweeds to the harsh intertidal environment.</title>
        <authorList>
            <person name="Wang D."/>
            <person name="Mao Y."/>
        </authorList>
    </citation>
    <scope>NUCLEOTIDE SEQUENCE</scope>
    <source>
        <tissue evidence="1">Gametophyte</tissue>
    </source>
</reference>
<keyword evidence="2" id="KW-1185">Reference proteome</keyword>
<evidence type="ECO:0000313" key="1">
    <source>
        <dbReference type="EMBL" id="KAK1866440.1"/>
    </source>
</evidence>
<dbReference type="Proteomes" id="UP000798662">
    <property type="component" value="Chromosome 2"/>
</dbReference>
<accession>A0ACC3C8K4</accession>
<proteinExistence type="predicted"/>
<gene>
    <name evidence="1" type="ORF">I4F81_008959</name>
</gene>